<evidence type="ECO:0000313" key="2">
    <source>
        <dbReference type="Proteomes" id="UP000805193"/>
    </source>
</evidence>
<gene>
    <name evidence="1" type="ORF">HPB47_003307</name>
</gene>
<proteinExistence type="predicted"/>
<keyword evidence="2" id="KW-1185">Reference proteome</keyword>
<reference evidence="1 2" key="1">
    <citation type="journal article" date="2020" name="Cell">
        <title>Large-Scale Comparative Analyses of Tick Genomes Elucidate Their Genetic Diversity and Vector Capacities.</title>
        <authorList>
            <consortium name="Tick Genome and Microbiome Consortium (TIGMIC)"/>
            <person name="Jia N."/>
            <person name="Wang J."/>
            <person name="Shi W."/>
            <person name="Du L."/>
            <person name="Sun Y."/>
            <person name="Zhan W."/>
            <person name="Jiang J.F."/>
            <person name="Wang Q."/>
            <person name="Zhang B."/>
            <person name="Ji P."/>
            <person name="Bell-Sakyi L."/>
            <person name="Cui X.M."/>
            <person name="Yuan T.T."/>
            <person name="Jiang B.G."/>
            <person name="Yang W.F."/>
            <person name="Lam T.T."/>
            <person name="Chang Q.C."/>
            <person name="Ding S.J."/>
            <person name="Wang X.J."/>
            <person name="Zhu J.G."/>
            <person name="Ruan X.D."/>
            <person name="Zhao L."/>
            <person name="Wei J.T."/>
            <person name="Ye R.Z."/>
            <person name="Que T.C."/>
            <person name="Du C.H."/>
            <person name="Zhou Y.H."/>
            <person name="Cheng J.X."/>
            <person name="Dai P.F."/>
            <person name="Guo W.B."/>
            <person name="Han X.H."/>
            <person name="Huang E.J."/>
            <person name="Li L.F."/>
            <person name="Wei W."/>
            <person name="Gao Y.C."/>
            <person name="Liu J.Z."/>
            <person name="Shao H.Z."/>
            <person name="Wang X."/>
            <person name="Wang C.C."/>
            <person name="Yang T.C."/>
            <person name="Huo Q.B."/>
            <person name="Li W."/>
            <person name="Chen H.Y."/>
            <person name="Chen S.E."/>
            <person name="Zhou L.G."/>
            <person name="Ni X.B."/>
            <person name="Tian J.H."/>
            <person name="Sheng Y."/>
            <person name="Liu T."/>
            <person name="Pan Y.S."/>
            <person name="Xia L.Y."/>
            <person name="Li J."/>
            <person name="Zhao F."/>
            <person name="Cao W.C."/>
        </authorList>
    </citation>
    <scope>NUCLEOTIDE SEQUENCE [LARGE SCALE GENOMIC DNA]</scope>
    <source>
        <strain evidence="1">Iper-2018</strain>
    </source>
</reference>
<accession>A0AC60PIU8</accession>
<organism evidence="1 2">
    <name type="scientific">Ixodes persulcatus</name>
    <name type="common">Taiga tick</name>
    <dbReference type="NCBI Taxonomy" id="34615"/>
    <lineage>
        <taxon>Eukaryota</taxon>
        <taxon>Metazoa</taxon>
        <taxon>Ecdysozoa</taxon>
        <taxon>Arthropoda</taxon>
        <taxon>Chelicerata</taxon>
        <taxon>Arachnida</taxon>
        <taxon>Acari</taxon>
        <taxon>Parasitiformes</taxon>
        <taxon>Ixodida</taxon>
        <taxon>Ixodoidea</taxon>
        <taxon>Ixodidae</taxon>
        <taxon>Ixodinae</taxon>
        <taxon>Ixodes</taxon>
    </lineage>
</organism>
<dbReference type="EMBL" id="JABSTQ010010478">
    <property type="protein sequence ID" value="KAG0420752.1"/>
    <property type="molecule type" value="Genomic_DNA"/>
</dbReference>
<evidence type="ECO:0000313" key="1">
    <source>
        <dbReference type="EMBL" id="KAG0420752.1"/>
    </source>
</evidence>
<comment type="caution">
    <text evidence="1">The sequence shown here is derived from an EMBL/GenBank/DDBJ whole genome shotgun (WGS) entry which is preliminary data.</text>
</comment>
<sequence length="480" mass="53172">MATSSNCRALANELALRRLDEGQGLLPQPGEGEAVATVPLSLGERPDSLEALSLGLKGSPKDSYNLLYMILVLHGVGTLMPWNMFINAKSYFTDYKLAVNISSNVSYEDDEDSLELKEYSINFLGYITLASQLPNLLCNFLNLFLQFGQRSLTPRIVISILVEVTIFIATVVLAMVDSTHWPITFFYLTMGLVVVLNMASGVYQNSIFGVAAPLPGKYSNAVVLGSNISGTLTSLLNIFSIAASPSARTAAIYYFLSALLVLLLCLDSYFALPLLPFYRYHQQLANRAARTSSTRSKAPPYWLVFKQVWAQCLNVFLIFFVTLAAFPAVASDVKVLDPNFFLNEKYFTAVACFFGFNFFAMLGSILPTWICWPGPRFLWVPVVLRLVFLPIFLLCNYLPKERQLPVWIASDWAYMVAMAVFAWSSGYLSSLAMMYAPRVVRSPQHAPVAGMMAAFCLVLGIFVGGNAAFLGPRIVKGDWF</sequence>
<protein>
    <submittedName>
        <fullName evidence="1">Uncharacterized protein</fullName>
    </submittedName>
</protein>
<dbReference type="Proteomes" id="UP000805193">
    <property type="component" value="Unassembled WGS sequence"/>
</dbReference>
<name>A0AC60PIU8_IXOPE</name>